<evidence type="ECO:0000313" key="1">
    <source>
        <dbReference type="EMBL" id="PWI57281.1"/>
    </source>
</evidence>
<evidence type="ECO:0000313" key="2">
    <source>
        <dbReference type="Proteomes" id="UP000245380"/>
    </source>
</evidence>
<dbReference type="GO" id="GO:0044780">
    <property type="term" value="P:bacterial-type flagellum assembly"/>
    <property type="evidence" value="ECO:0007669"/>
    <property type="project" value="InterPro"/>
</dbReference>
<dbReference type="Proteomes" id="UP000245380">
    <property type="component" value="Unassembled WGS sequence"/>
</dbReference>
<protein>
    <recommendedName>
        <fullName evidence="3">Flagellar protein FliS</fullName>
    </recommendedName>
</protein>
<evidence type="ECO:0008006" key="3">
    <source>
        <dbReference type="Google" id="ProtNLM"/>
    </source>
</evidence>
<dbReference type="AlphaFoldDB" id="A0A2U3D7M6"/>
<dbReference type="Pfam" id="PF02561">
    <property type="entry name" value="FliS"/>
    <property type="match status" value="1"/>
</dbReference>
<accession>A0A2U3D7M6</accession>
<dbReference type="RefSeq" id="WP_109430920.1">
    <property type="nucleotide sequence ID" value="NZ_MPDK01000015.1"/>
</dbReference>
<name>A0A2U3D7M6_SULT2</name>
<dbReference type="SUPFAM" id="SSF101116">
    <property type="entry name" value="Flagellar export chaperone FliS"/>
    <property type="match status" value="1"/>
</dbReference>
<organism evidence="1 2">
    <name type="scientific">Sulfoacidibacillus thermotolerans</name>
    <name type="common">Acidibacillus sulfuroxidans</name>
    <dbReference type="NCBI Taxonomy" id="1765684"/>
    <lineage>
        <taxon>Bacteria</taxon>
        <taxon>Bacillati</taxon>
        <taxon>Bacillota</taxon>
        <taxon>Bacilli</taxon>
        <taxon>Bacillales</taxon>
        <taxon>Alicyclobacillaceae</taxon>
        <taxon>Sulfoacidibacillus</taxon>
    </lineage>
</organism>
<dbReference type="EMBL" id="MPDK01000015">
    <property type="protein sequence ID" value="PWI57281.1"/>
    <property type="molecule type" value="Genomic_DNA"/>
</dbReference>
<comment type="caution">
    <text evidence="1">The sequence shown here is derived from an EMBL/GenBank/DDBJ whole genome shotgun (WGS) entry which is preliminary data.</text>
</comment>
<dbReference type="Gene3D" id="1.20.120.340">
    <property type="entry name" value="Flagellar protein FliS"/>
    <property type="match status" value="1"/>
</dbReference>
<sequence>MNPADVYRQQSVLTAPLPVKLAKLHERGALLTRQVRHFTENNEILRARDAITQIEDIITFLRSSLNPDLEVSSYVEATYIFYYDMAVSWYIDPNKVSEGYDSMLEFWESWARTWSQVRD</sequence>
<dbReference type="OrthoDB" id="1524959at2"/>
<gene>
    <name evidence="1" type="ORF">BM613_09290</name>
</gene>
<proteinExistence type="predicted"/>
<dbReference type="InterPro" id="IPR036584">
    <property type="entry name" value="FliS_sf"/>
</dbReference>
<keyword evidence="2" id="KW-1185">Reference proteome</keyword>
<reference evidence="1 2" key="1">
    <citation type="submission" date="2016-11" db="EMBL/GenBank/DDBJ databases">
        <title>Comparative genomics of Acidibacillus ferroxidans species.</title>
        <authorList>
            <person name="Oliveira G."/>
            <person name="Nunes G."/>
            <person name="Oliveira R."/>
            <person name="Araujo F."/>
            <person name="Salim A."/>
            <person name="Scholte L."/>
            <person name="Morais D."/>
            <person name="Nancucheo I."/>
            <person name="Johnson D.B."/>
            <person name="Grail B."/>
            <person name="Bittencourt J."/>
            <person name="Valadares R."/>
        </authorList>
    </citation>
    <scope>NUCLEOTIDE SEQUENCE [LARGE SCALE GENOMIC DNA]</scope>
    <source>
        <strain evidence="1 2">Y002</strain>
    </source>
</reference>
<dbReference type="InterPro" id="IPR003713">
    <property type="entry name" value="FliS"/>
</dbReference>